<dbReference type="NCBIfam" id="NF005981">
    <property type="entry name" value="PRK08074.1"/>
    <property type="match status" value="1"/>
</dbReference>
<comment type="catalytic activity">
    <reaction evidence="7">
        <text>ATP + H2O = ADP + phosphate + H(+)</text>
        <dbReference type="Rhea" id="RHEA:13065"/>
        <dbReference type="ChEBI" id="CHEBI:15377"/>
        <dbReference type="ChEBI" id="CHEBI:15378"/>
        <dbReference type="ChEBI" id="CHEBI:30616"/>
        <dbReference type="ChEBI" id="CHEBI:43474"/>
        <dbReference type="ChEBI" id="CHEBI:456216"/>
        <dbReference type="EC" id="5.6.2.3"/>
    </reaction>
</comment>
<dbReference type="PROSITE" id="PS51193">
    <property type="entry name" value="HELICASE_ATP_BIND_2"/>
    <property type="match status" value="1"/>
</dbReference>
<keyword evidence="4 8" id="KW-0378">Hydrolase</keyword>
<dbReference type="Pfam" id="PF00929">
    <property type="entry name" value="RNase_T"/>
    <property type="match status" value="1"/>
</dbReference>
<dbReference type="InterPro" id="IPR036397">
    <property type="entry name" value="RNaseH_sf"/>
</dbReference>
<dbReference type="GO" id="GO:0003678">
    <property type="term" value="F:DNA helicase activity"/>
    <property type="evidence" value="ECO:0007669"/>
    <property type="project" value="UniProtKB-EC"/>
</dbReference>
<evidence type="ECO:0000256" key="6">
    <source>
        <dbReference type="ARBA" id="ARBA00022840"/>
    </source>
</evidence>
<feature type="binding site" evidence="8">
    <location>
        <begin position="284"/>
        <end position="291"/>
    </location>
    <ligand>
        <name>ATP</name>
        <dbReference type="ChEBI" id="CHEBI:30616"/>
    </ligand>
</feature>
<dbReference type="EC" id="3.1.-.-" evidence="8 9"/>
<dbReference type="InterPro" id="IPR006054">
    <property type="entry name" value="DnaQ"/>
</dbReference>
<evidence type="ECO:0000256" key="7">
    <source>
        <dbReference type="ARBA" id="ARBA00048954"/>
    </source>
</evidence>
<evidence type="ECO:0000313" key="12">
    <source>
        <dbReference type="EMBL" id="MFD1360538.1"/>
    </source>
</evidence>
<feature type="domain" description="Helicase ATP-binding" evidence="10">
    <location>
        <begin position="271"/>
        <end position="539"/>
    </location>
</feature>
<keyword evidence="13" id="KW-1185">Reference proteome</keyword>
<gene>
    <name evidence="8 9 12" type="primary">dinG</name>
    <name evidence="12" type="ORF">ACFQ4A_02450</name>
</gene>
<dbReference type="GO" id="GO:0016787">
    <property type="term" value="F:hydrolase activity"/>
    <property type="evidence" value="ECO:0007669"/>
    <property type="project" value="UniProtKB-KW"/>
</dbReference>
<dbReference type="NCBIfam" id="TIGR00573">
    <property type="entry name" value="dnaq"/>
    <property type="match status" value="1"/>
</dbReference>
<dbReference type="PANTHER" id="PTHR11472">
    <property type="entry name" value="DNA REPAIR DEAD HELICASE RAD3/XP-D SUBFAMILY MEMBER"/>
    <property type="match status" value="1"/>
</dbReference>
<dbReference type="InterPro" id="IPR045028">
    <property type="entry name" value="DinG/Rad3-like"/>
</dbReference>
<feature type="short sequence motif" description="DEAH box" evidence="8">
    <location>
        <begin position="464"/>
        <end position="467"/>
    </location>
</feature>
<comment type="cofactor">
    <cofactor evidence="1">
        <name>[4Fe-4S] cluster</name>
        <dbReference type="ChEBI" id="CHEBI:49883"/>
    </cofactor>
</comment>
<dbReference type="InterPro" id="IPR011545">
    <property type="entry name" value="DEAD/DEAH_box_helicase_dom"/>
</dbReference>
<dbReference type="Proteomes" id="UP001597178">
    <property type="component" value="Unassembled WGS sequence"/>
</dbReference>
<comment type="similarity">
    <text evidence="8 9">Belongs to the helicase family. DinG subfamily. Type 2 sub-subfamily.</text>
</comment>
<dbReference type="SMART" id="SM00487">
    <property type="entry name" value="DEXDc"/>
    <property type="match status" value="1"/>
</dbReference>
<evidence type="ECO:0000256" key="5">
    <source>
        <dbReference type="ARBA" id="ARBA00022839"/>
    </source>
</evidence>
<dbReference type="PANTHER" id="PTHR11472:SF34">
    <property type="entry name" value="REGULATOR OF TELOMERE ELONGATION HELICASE 1"/>
    <property type="match status" value="1"/>
</dbReference>
<dbReference type="Pfam" id="PF13307">
    <property type="entry name" value="Helicase_C_2"/>
    <property type="match status" value="1"/>
</dbReference>
<keyword evidence="5 8" id="KW-0269">Exonuclease</keyword>
<evidence type="ECO:0000256" key="3">
    <source>
        <dbReference type="ARBA" id="ARBA00022741"/>
    </source>
</evidence>
<keyword evidence="12" id="KW-0347">Helicase</keyword>
<dbReference type="InterPro" id="IPR006310">
    <property type="entry name" value="DinG"/>
</dbReference>
<dbReference type="HAMAP" id="MF_02206">
    <property type="entry name" value="DinG_exonucl"/>
    <property type="match status" value="1"/>
</dbReference>
<proteinExistence type="inferred from homology"/>
<evidence type="ECO:0000256" key="2">
    <source>
        <dbReference type="ARBA" id="ARBA00022722"/>
    </source>
</evidence>
<dbReference type="InterPro" id="IPR027417">
    <property type="entry name" value="P-loop_NTPase"/>
</dbReference>
<dbReference type="InterPro" id="IPR006555">
    <property type="entry name" value="ATP-dep_Helicase_C"/>
</dbReference>
<dbReference type="PROSITE" id="PS51192">
    <property type="entry name" value="HELICASE_ATP_BIND_1"/>
    <property type="match status" value="1"/>
</dbReference>
<dbReference type="InterPro" id="IPR013520">
    <property type="entry name" value="Ribonucl_H"/>
</dbReference>
<name>A0ABW3ZRT3_9BACI</name>
<dbReference type="SUPFAM" id="SSF52540">
    <property type="entry name" value="P-loop containing nucleoside triphosphate hydrolases"/>
    <property type="match status" value="1"/>
</dbReference>
<evidence type="ECO:0000259" key="10">
    <source>
        <dbReference type="PROSITE" id="PS51192"/>
    </source>
</evidence>
<evidence type="ECO:0000256" key="4">
    <source>
        <dbReference type="ARBA" id="ARBA00022801"/>
    </source>
</evidence>
<dbReference type="InterPro" id="IPR014001">
    <property type="entry name" value="Helicase_ATP-bd"/>
</dbReference>
<evidence type="ECO:0000256" key="8">
    <source>
        <dbReference type="HAMAP-Rule" id="MF_02206"/>
    </source>
</evidence>
<dbReference type="InterPro" id="IPR012337">
    <property type="entry name" value="RNaseH-like_sf"/>
</dbReference>
<comment type="function">
    <text evidence="8 9">3'-5' exonuclease.</text>
</comment>
<comment type="caution">
    <text evidence="12">The sequence shown here is derived from an EMBL/GenBank/DDBJ whole genome shotgun (WGS) entry which is preliminary data.</text>
</comment>
<accession>A0ABW3ZRT3</accession>
<dbReference type="InterPro" id="IPR014013">
    <property type="entry name" value="Helic_SF1/SF2_ATP-bd_DinG/Rad3"/>
</dbReference>
<dbReference type="Pfam" id="PF00270">
    <property type="entry name" value="DEAD"/>
    <property type="match status" value="1"/>
</dbReference>
<evidence type="ECO:0000259" key="11">
    <source>
        <dbReference type="PROSITE" id="PS51193"/>
    </source>
</evidence>
<organism evidence="12 13">
    <name type="scientific">Lentibacillus salinarum</name>
    <dbReference type="NCBI Taxonomy" id="446820"/>
    <lineage>
        <taxon>Bacteria</taxon>
        <taxon>Bacillati</taxon>
        <taxon>Bacillota</taxon>
        <taxon>Bacilli</taxon>
        <taxon>Bacillales</taxon>
        <taxon>Bacillaceae</taxon>
        <taxon>Lentibacillus</taxon>
    </lineage>
</organism>
<dbReference type="SMART" id="SM00491">
    <property type="entry name" value="HELICc2"/>
    <property type="match status" value="1"/>
</dbReference>
<evidence type="ECO:0000256" key="9">
    <source>
        <dbReference type="RuleBase" id="RU364106"/>
    </source>
</evidence>
<keyword evidence="2 8" id="KW-0540">Nuclease</keyword>
<dbReference type="NCBIfam" id="TIGR01407">
    <property type="entry name" value="dinG_rel"/>
    <property type="match status" value="1"/>
</dbReference>
<dbReference type="RefSeq" id="WP_382397244.1">
    <property type="nucleotide sequence ID" value="NZ_JBHTNH010000002.1"/>
</dbReference>
<evidence type="ECO:0000256" key="1">
    <source>
        <dbReference type="ARBA" id="ARBA00001966"/>
    </source>
</evidence>
<protein>
    <recommendedName>
        <fullName evidence="8 9">3'-5' exonuclease DinG</fullName>
        <ecNumber evidence="8 9">3.1.-.-</ecNumber>
    </recommendedName>
</protein>
<dbReference type="Gene3D" id="3.30.420.10">
    <property type="entry name" value="Ribonuclease H-like superfamily/Ribonuclease H"/>
    <property type="match status" value="1"/>
</dbReference>
<reference evidence="13" key="1">
    <citation type="journal article" date="2019" name="Int. J. Syst. Evol. Microbiol.">
        <title>The Global Catalogue of Microorganisms (GCM) 10K type strain sequencing project: providing services to taxonomists for standard genome sequencing and annotation.</title>
        <authorList>
            <consortium name="The Broad Institute Genomics Platform"/>
            <consortium name="The Broad Institute Genome Sequencing Center for Infectious Disease"/>
            <person name="Wu L."/>
            <person name="Ma J."/>
        </authorList>
    </citation>
    <scope>NUCLEOTIDE SEQUENCE [LARGE SCALE GENOMIC DNA]</scope>
    <source>
        <strain evidence="13">CCUG 54822</strain>
    </source>
</reference>
<sequence length="934" mass="105856">MNDKYVVIDLETTGHTPVNPDKIIEVGIVVIENGNITDDFSTFLNPNIPIPPFITHLTGITDTDVRDAPGFQDKATEIIDLFADGYFVAHNVPFDLGFLNKELAAGGFPELQNPVLDTVELARILYPQAPGFKLEQLADYLQISHDEPHRAITDARMTAKLFLALWHKLRSLPYETIAHLLSLEKGLNSDLAALLNAQKQAIAFADVNDNLDIYRGLAFKAGSKANPDPPNVHTSFGSFLDAIYEEEGAMEQHMAHYEKRSGQRDMSEAVFDAFRTKQHALIEAETGTGKSLAYLLPAVYEAVTTHKKIIISTHTTQLQSQLLDEEVPLVRQLVPFPFNVALLKGKQHYISLDKFERALASEQSDNYDITLTKAMVLVWLTETETGDIDEIQLPSNGYVFYRQISTETEGSVDPTSPWFSRSYYQRARRKAQQADIVITNHALLCTDMFNDYQLLPSYDKAIIDEAHHLEETASKHYGLTLHYVYVQNILTQIGETSDGNWLGKLLQNMPASNKSAFSETDWNNIFSWTKYEVDELFRMLFQYVIDQKKKSKSFSDTGRIQYRFDENDHEGGQQWSVIKEMVNRLTFYLRDLIHLLSSLDASPAANSAVVNDYAAELPKHTEALQSIIDRLEKLFLLPDDYTVKWMEIEAYGAKNAVYLYSESTDISTLLADDFFSQKKSIILTSATLSIRNSFSYSQKKLGLPPENLLTAKIASPFPYQDQVRLMIPNDFPDVRYGSQEAFIRATCEAIISLAHITDGRMLVLFTSYDMLRKAYYLLRETIDTNQYVLIAQGISSGSRSRLKKNFQSFDQSILLGTSSFWEGVDIPGQDLSCLMIVKLPFQPPDHPVYEAKSTYFKQEGKNAFFELALPDAVIRFKQGFGRLIRSTSDRGIVFVCDARIIKARYGRFFTESIPAVPITHDSTPNIMQQAREWF</sequence>
<dbReference type="EMBL" id="JBHTNH010000002">
    <property type="protein sequence ID" value="MFD1360538.1"/>
    <property type="molecule type" value="Genomic_DNA"/>
</dbReference>
<dbReference type="CDD" id="cd06127">
    <property type="entry name" value="DEDDh"/>
    <property type="match status" value="1"/>
</dbReference>
<keyword evidence="6 8" id="KW-0067">ATP-binding</keyword>
<dbReference type="SUPFAM" id="SSF53098">
    <property type="entry name" value="Ribonuclease H-like"/>
    <property type="match status" value="1"/>
</dbReference>
<dbReference type="Gene3D" id="3.40.50.300">
    <property type="entry name" value="P-loop containing nucleotide triphosphate hydrolases"/>
    <property type="match status" value="2"/>
</dbReference>
<feature type="domain" description="Helicase ATP-binding" evidence="11">
    <location>
        <begin position="249"/>
        <end position="522"/>
    </location>
</feature>
<keyword evidence="3 8" id="KW-0547">Nucleotide-binding</keyword>
<evidence type="ECO:0000313" key="13">
    <source>
        <dbReference type="Proteomes" id="UP001597178"/>
    </source>
</evidence>
<dbReference type="SMART" id="SM00479">
    <property type="entry name" value="EXOIII"/>
    <property type="match status" value="1"/>
</dbReference>